<dbReference type="AlphaFoldDB" id="A0A9P3UVT9"/>
<accession>A0A9P3UVT9</accession>
<dbReference type="Proteomes" id="UP001063166">
    <property type="component" value="Unassembled WGS sequence"/>
</dbReference>
<dbReference type="EMBL" id="BRPK01000017">
    <property type="protein sequence ID" value="GLB44471.1"/>
    <property type="molecule type" value="Genomic_DNA"/>
</dbReference>
<sequence length="188" mass="20897">MPMNFQDARGIDLQASPINDIAGNNNVQSSPSHNVNCGNTTNNIVSNSNNDSSVKIGGMVNRYGDMPSDLIYLASLIHGESQGARPCQPAARNHLMPWQHADSGRTRQARVTAQQNVPLEDLLQLEVEHACLESGTREEALAEWQEHRARYQEWIHAQPRRFPTHITQHTHFQSASSCYLLANLFAGS</sequence>
<comment type="caution">
    <text evidence="1">The sequence shown here is derived from an EMBL/GenBank/DDBJ whole genome shotgun (WGS) entry which is preliminary data.</text>
</comment>
<organism evidence="1 2">
    <name type="scientific">Lyophyllum shimeji</name>
    <name type="common">Hon-shimeji</name>
    <name type="synonym">Tricholoma shimeji</name>
    <dbReference type="NCBI Taxonomy" id="47721"/>
    <lineage>
        <taxon>Eukaryota</taxon>
        <taxon>Fungi</taxon>
        <taxon>Dikarya</taxon>
        <taxon>Basidiomycota</taxon>
        <taxon>Agaricomycotina</taxon>
        <taxon>Agaricomycetes</taxon>
        <taxon>Agaricomycetidae</taxon>
        <taxon>Agaricales</taxon>
        <taxon>Tricholomatineae</taxon>
        <taxon>Lyophyllaceae</taxon>
        <taxon>Lyophyllum</taxon>
    </lineage>
</organism>
<protein>
    <submittedName>
        <fullName evidence="1">Uncharacterized protein</fullName>
    </submittedName>
</protein>
<dbReference type="OrthoDB" id="10639975at2759"/>
<evidence type="ECO:0000313" key="1">
    <source>
        <dbReference type="EMBL" id="GLB44471.1"/>
    </source>
</evidence>
<gene>
    <name evidence="1" type="ORF">LshimejAT787_1700980</name>
</gene>
<proteinExistence type="predicted"/>
<name>A0A9P3UVT9_LYOSH</name>
<reference evidence="1" key="1">
    <citation type="submission" date="2022-07" db="EMBL/GenBank/DDBJ databases">
        <title>The genome of Lyophyllum shimeji provides insight into the initial evolution of ectomycorrhizal fungal genome.</title>
        <authorList>
            <person name="Kobayashi Y."/>
            <person name="Shibata T."/>
            <person name="Hirakawa H."/>
            <person name="Shigenobu S."/>
            <person name="Nishiyama T."/>
            <person name="Yamada A."/>
            <person name="Hasebe M."/>
            <person name="Kawaguchi M."/>
        </authorList>
    </citation>
    <scope>NUCLEOTIDE SEQUENCE</scope>
    <source>
        <strain evidence="1">AT787</strain>
    </source>
</reference>
<keyword evidence="2" id="KW-1185">Reference proteome</keyword>
<evidence type="ECO:0000313" key="2">
    <source>
        <dbReference type="Proteomes" id="UP001063166"/>
    </source>
</evidence>